<name>A0A0F9FI60_9ZZZZ</name>
<gene>
    <name evidence="7" type="ORF">LCGC14_2027560</name>
</gene>
<evidence type="ECO:0000256" key="3">
    <source>
        <dbReference type="ARBA" id="ARBA00012966"/>
    </source>
</evidence>
<proteinExistence type="inferred from homology"/>
<dbReference type="Pfam" id="PF00334">
    <property type="entry name" value="NDK"/>
    <property type="match status" value="1"/>
</dbReference>
<accession>A0A0F9FI60</accession>
<dbReference type="SMART" id="SM00562">
    <property type="entry name" value="NDK"/>
    <property type="match status" value="1"/>
</dbReference>
<dbReference type="PRINTS" id="PR01243">
    <property type="entry name" value="NUCDPKINASE"/>
</dbReference>
<reference evidence="7" key="1">
    <citation type="journal article" date="2015" name="Nature">
        <title>Complex archaea that bridge the gap between prokaryotes and eukaryotes.</title>
        <authorList>
            <person name="Spang A."/>
            <person name="Saw J.H."/>
            <person name="Jorgensen S.L."/>
            <person name="Zaremba-Niedzwiedzka K."/>
            <person name="Martijn J."/>
            <person name="Lind A.E."/>
            <person name="van Eijk R."/>
            <person name="Schleper C."/>
            <person name="Guy L."/>
            <person name="Ettema T.J."/>
        </authorList>
    </citation>
    <scope>NUCLEOTIDE SEQUENCE</scope>
</reference>
<dbReference type="InterPro" id="IPR036850">
    <property type="entry name" value="NDK-like_dom_sf"/>
</dbReference>
<dbReference type="GO" id="GO:0006183">
    <property type="term" value="P:GTP biosynthetic process"/>
    <property type="evidence" value="ECO:0007669"/>
    <property type="project" value="InterPro"/>
</dbReference>
<comment type="similarity">
    <text evidence="2">Belongs to the NDK family.</text>
</comment>
<dbReference type="EC" id="2.7.4.6" evidence="3"/>
<dbReference type="AlphaFoldDB" id="A0A0F9FI60"/>
<evidence type="ECO:0000256" key="2">
    <source>
        <dbReference type="ARBA" id="ARBA00008142"/>
    </source>
</evidence>
<dbReference type="InterPro" id="IPR001564">
    <property type="entry name" value="Nucleoside_diP_kinase"/>
</dbReference>
<dbReference type="GO" id="GO:0006228">
    <property type="term" value="P:UTP biosynthetic process"/>
    <property type="evidence" value="ECO:0007669"/>
    <property type="project" value="InterPro"/>
</dbReference>
<evidence type="ECO:0000256" key="5">
    <source>
        <dbReference type="ARBA" id="ARBA00022777"/>
    </source>
</evidence>
<protein>
    <recommendedName>
        <fullName evidence="3">nucleoside-diphosphate kinase</fullName>
        <ecNumber evidence="3">2.7.4.6</ecNumber>
    </recommendedName>
</protein>
<comment type="caution">
    <text evidence="7">The sequence shown here is derived from an EMBL/GenBank/DDBJ whole genome shotgun (WGS) entry which is preliminary data.</text>
</comment>
<dbReference type="Gene3D" id="3.30.70.141">
    <property type="entry name" value="Nucleoside diphosphate kinase-like domain"/>
    <property type="match status" value="1"/>
</dbReference>
<evidence type="ECO:0000259" key="6">
    <source>
        <dbReference type="SMART" id="SM00562"/>
    </source>
</evidence>
<evidence type="ECO:0000313" key="7">
    <source>
        <dbReference type="EMBL" id="KKL78166.1"/>
    </source>
</evidence>
<evidence type="ECO:0000256" key="4">
    <source>
        <dbReference type="ARBA" id="ARBA00022679"/>
    </source>
</evidence>
<dbReference type="GO" id="GO:0006241">
    <property type="term" value="P:CTP biosynthetic process"/>
    <property type="evidence" value="ECO:0007669"/>
    <property type="project" value="InterPro"/>
</dbReference>
<feature type="domain" description="Nucleoside diphosphate kinase-like" evidence="6">
    <location>
        <begin position="6"/>
        <end position="170"/>
    </location>
</feature>
<evidence type="ECO:0000256" key="1">
    <source>
        <dbReference type="ARBA" id="ARBA00001946"/>
    </source>
</evidence>
<comment type="cofactor">
    <cofactor evidence="1">
        <name>Mg(2+)</name>
        <dbReference type="ChEBI" id="CHEBI:18420"/>
    </cofactor>
</comment>
<sequence length="247" mass="27924">MSEQELEQTLVLIKPDAMKNSLTGYVLSLLSEFHSGLHFSAAKVVHVDKMLAEEHYGEHKGKIFYPSLIKYIMGELHYADEPWRRRVIALIFEGPNAVKEMRGICGPTNPHDAREERPGCIRSLGTIVPLMDENGREIGERMDNLIHASANLEDAEREIKLWFAPADMPPAMRIYPVEKIVDEHYYIKDGRLLTAQEPGGVCIVAPGHIAWKSDMEALRLIKQGKEALCTLECMAAKYLINNTQVKE</sequence>
<dbReference type="GO" id="GO:0004550">
    <property type="term" value="F:nucleoside diphosphate kinase activity"/>
    <property type="evidence" value="ECO:0007669"/>
    <property type="project" value="UniProtKB-EC"/>
</dbReference>
<dbReference type="EMBL" id="LAZR01023540">
    <property type="protein sequence ID" value="KKL78166.1"/>
    <property type="molecule type" value="Genomic_DNA"/>
</dbReference>
<keyword evidence="4" id="KW-0808">Transferase</keyword>
<keyword evidence="5" id="KW-0418">Kinase</keyword>
<dbReference type="PROSITE" id="PS51374">
    <property type="entry name" value="NDPK_LIKE"/>
    <property type="match status" value="1"/>
</dbReference>
<organism evidence="7">
    <name type="scientific">marine sediment metagenome</name>
    <dbReference type="NCBI Taxonomy" id="412755"/>
    <lineage>
        <taxon>unclassified sequences</taxon>
        <taxon>metagenomes</taxon>
        <taxon>ecological metagenomes</taxon>
    </lineage>
</organism>
<dbReference type="PANTHER" id="PTHR11349">
    <property type="entry name" value="NUCLEOSIDE DIPHOSPHATE KINASE"/>
    <property type="match status" value="1"/>
</dbReference>
<dbReference type="SUPFAM" id="SSF54919">
    <property type="entry name" value="Nucleoside diphosphate kinase, NDK"/>
    <property type="match status" value="1"/>
</dbReference>
<dbReference type="InterPro" id="IPR034907">
    <property type="entry name" value="NDK-like_dom"/>
</dbReference>